<sequence>MKIIIATIKSWNIENAKILKQNISSEDINVHIITQKEQLDFTSLKEYNPDYIFFPHWSWIIPKEIFSNFNCIVFHMTDLPFGRGGSPLQNLIVNGYKETKISAIKVEEGLDVGDIYIKEDLSLDGSAQDIYKRASDIIFKRMIPFILKNKPIPYKQTGEIVEFSRLKPKDGEILPSFSIEKIYDYIRMLDAEGYPNAFIQFGNYKLRFNKAYFNDNKITAAVEITKEESGT</sequence>
<keyword evidence="3" id="KW-0808">Transferase</keyword>
<feature type="domain" description="Formyl transferase N-terminal" evidence="1">
    <location>
        <begin position="34"/>
        <end position="124"/>
    </location>
</feature>
<evidence type="ECO:0000313" key="4">
    <source>
        <dbReference type="Proteomes" id="UP000306409"/>
    </source>
</evidence>
<dbReference type="EMBL" id="CP061336">
    <property type="protein sequence ID" value="QNU67122.1"/>
    <property type="molecule type" value="Genomic_DNA"/>
</dbReference>
<dbReference type="SUPFAM" id="SSF50486">
    <property type="entry name" value="FMT C-terminal domain-like"/>
    <property type="match status" value="1"/>
</dbReference>
<organism evidence="3 4">
    <name type="scientific">Ruminiclostridium herbifermentans</name>
    <dbReference type="NCBI Taxonomy" id="2488810"/>
    <lineage>
        <taxon>Bacteria</taxon>
        <taxon>Bacillati</taxon>
        <taxon>Bacillota</taxon>
        <taxon>Clostridia</taxon>
        <taxon>Eubacteriales</taxon>
        <taxon>Oscillospiraceae</taxon>
        <taxon>Ruminiclostridium</taxon>
    </lineage>
</organism>
<name>A0A4U7JKR9_9FIRM</name>
<dbReference type="RefSeq" id="WP_137697188.1">
    <property type="nucleotide sequence ID" value="NZ_CP061336.1"/>
</dbReference>
<dbReference type="Proteomes" id="UP000306409">
    <property type="component" value="Chromosome"/>
</dbReference>
<evidence type="ECO:0000259" key="2">
    <source>
        <dbReference type="Pfam" id="PF21553"/>
    </source>
</evidence>
<dbReference type="Gene3D" id="3.10.25.20">
    <property type="match status" value="1"/>
</dbReference>
<dbReference type="OrthoDB" id="9802815at2"/>
<dbReference type="KEGG" id="rher:EHE19_000765"/>
<dbReference type="Pfam" id="PF00551">
    <property type="entry name" value="Formyl_trans_N"/>
    <property type="match status" value="1"/>
</dbReference>
<dbReference type="Gene3D" id="3.40.50.170">
    <property type="entry name" value="Formyl transferase, N-terminal domain"/>
    <property type="match status" value="1"/>
</dbReference>
<dbReference type="AlphaFoldDB" id="A0A4U7JKR9"/>
<evidence type="ECO:0000259" key="1">
    <source>
        <dbReference type="Pfam" id="PF00551"/>
    </source>
</evidence>
<keyword evidence="4" id="KW-1185">Reference proteome</keyword>
<dbReference type="Pfam" id="PF21553">
    <property type="entry name" value="Formyl_trans_C_2"/>
    <property type="match status" value="1"/>
</dbReference>
<dbReference type="SUPFAM" id="SSF53328">
    <property type="entry name" value="Formyltransferase"/>
    <property type="match status" value="1"/>
</dbReference>
<proteinExistence type="predicted"/>
<gene>
    <name evidence="3" type="ORF">EHE19_000765</name>
</gene>
<dbReference type="InterPro" id="IPR002376">
    <property type="entry name" value="Formyl_transf_N"/>
</dbReference>
<dbReference type="GO" id="GO:0016740">
    <property type="term" value="F:transferase activity"/>
    <property type="evidence" value="ECO:0007669"/>
    <property type="project" value="UniProtKB-KW"/>
</dbReference>
<dbReference type="InterPro" id="IPR011034">
    <property type="entry name" value="Formyl_transferase-like_C_sf"/>
</dbReference>
<dbReference type="InterPro" id="IPR049355">
    <property type="entry name" value="Formyl_trans-like_C"/>
</dbReference>
<reference evidence="3 4" key="1">
    <citation type="submission" date="2020-09" db="EMBL/GenBank/DDBJ databases">
        <title>Characterization and genome sequencing of Ruminiclostridium sp. nov. MA18.</title>
        <authorList>
            <person name="Rettenmaier R."/>
            <person name="Kowollik M.-L."/>
            <person name="Liebl W."/>
            <person name="Zverlov V."/>
        </authorList>
    </citation>
    <scope>NUCLEOTIDE SEQUENCE [LARGE SCALE GENOMIC DNA]</scope>
    <source>
        <strain evidence="3 4">MA18</strain>
    </source>
</reference>
<dbReference type="InterPro" id="IPR036477">
    <property type="entry name" value="Formyl_transf_N_sf"/>
</dbReference>
<protein>
    <submittedName>
        <fullName evidence="3">Methionyl-tRNA formyltransferase</fullName>
    </submittedName>
</protein>
<feature type="domain" description="Methionyl-tRNA formyltransferase-like C-terminal" evidence="2">
    <location>
        <begin position="168"/>
        <end position="225"/>
    </location>
</feature>
<evidence type="ECO:0000313" key="3">
    <source>
        <dbReference type="EMBL" id="QNU67122.1"/>
    </source>
</evidence>
<dbReference type="CDD" id="cd08821">
    <property type="entry name" value="FMT_core_like_1"/>
    <property type="match status" value="1"/>
</dbReference>
<accession>A0A4U7JKR9</accession>